<dbReference type="EMBL" id="CP016503">
    <property type="protein sequence ID" value="ANV97881.1"/>
    <property type="molecule type" value="Genomic_DNA"/>
</dbReference>
<dbReference type="KEGG" id="het:BBW65_03285"/>
<name>A0A1B1U573_9HELI</name>
<dbReference type="GO" id="GO:0004190">
    <property type="term" value="F:aspartic-type endopeptidase activity"/>
    <property type="evidence" value="ECO:0007669"/>
    <property type="project" value="InterPro"/>
</dbReference>
<keyword evidence="3" id="KW-1185">Reference proteome</keyword>
<dbReference type="Proteomes" id="UP000092884">
    <property type="component" value="Chromosome"/>
</dbReference>
<protein>
    <recommendedName>
        <fullName evidence="4">Outer membrane beta-barrel protein</fullName>
    </recommendedName>
</protein>
<reference evidence="3" key="1">
    <citation type="submission" date="2016-07" db="EMBL/GenBank/DDBJ databases">
        <authorList>
            <person name="Florea S."/>
            <person name="Webb J.S."/>
            <person name="Jaromczyk J."/>
            <person name="Schardl C.L."/>
        </authorList>
    </citation>
    <scope>NUCLEOTIDE SEQUENCE [LARGE SCALE GENOMIC DNA]</scope>
    <source>
        <strain evidence="3">MIT 01-6242</strain>
    </source>
</reference>
<dbReference type="InterPro" id="IPR020080">
    <property type="entry name" value="OM_adhesin/peptidase_omptin"/>
</dbReference>
<evidence type="ECO:0008006" key="4">
    <source>
        <dbReference type="Google" id="ProtNLM"/>
    </source>
</evidence>
<organism evidence="2 3">
    <name type="scientific">Helicobacter enhydrae</name>
    <dbReference type="NCBI Taxonomy" id="222136"/>
    <lineage>
        <taxon>Bacteria</taxon>
        <taxon>Pseudomonadati</taxon>
        <taxon>Campylobacterota</taxon>
        <taxon>Epsilonproteobacteria</taxon>
        <taxon>Campylobacterales</taxon>
        <taxon>Helicobacteraceae</taxon>
        <taxon>Helicobacter</taxon>
    </lineage>
</organism>
<feature type="chain" id="PRO_5008530242" description="Outer membrane beta-barrel protein" evidence="1">
    <location>
        <begin position="18"/>
        <end position="288"/>
    </location>
</feature>
<dbReference type="AlphaFoldDB" id="A0A1B1U573"/>
<keyword evidence="1" id="KW-0732">Signal</keyword>
<gene>
    <name evidence="2" type="ORF">BBW65_03285</name>
</gene>
<evidence type="ECO:0000313" key="2">
    <source>
        <dbReference type="EMBL" id="ANV97881.1"/>
    </source>
</evidence>
<dbReference type="OrthoDB" id="5329395at2"/>
<accession>A0A1B1U573</accession>
<sequence>MKKLICLCLALCLGLQAKPNTPTTNKAPTNHQKPSNFTTNIGVGIESYYYEEPGLMNVGGSMLNLNVNTEFRQKMFKFENDFYFATHIGANHYDGGIAYSDNAGNVIGVKKYNTDSTDYYAGIVPKLGVAFFKQEQEVLFVYVGLGYRFLYNQVIDQPGIQASYKRYQGYVFLPIGVSGEIPISANFAFIALAEHRFLLFGHNTTHLTDVGYDKDLFFTQKKGEGGRFALGMKFPFSKGAIKVLAYYDHWEIAKSNVLQAYKNGRPAGEFIEPANFTSAFGLTLSCDF</sequence>
<feature type="signal peptide" evidence="1">
    <location>
        <begin position="1"/>
        <end position="17"/>
    </location>
</feature>
<evidence type="ECO:0000256" key="1">
    <source>
        <dbReference type="SAM" id="SignalP"/>
    </source>
</evidence>
<dbReference type="RefSeq" id="WP_066339653.1">
    <property type="nucleotide sequence ID" value="NZ_CP016503.1"/>
</dbReference>
<proteinExistence type="predicted"/>
<dbReference type="SUPFAM" id="SSF69917">
    <property type="entry name" value="OMPT-like"/>
    <property type="match status" value="1"/>
</dbReference>
<evidence type="ECO:0000313" key="3">
    <source>
        <dbReference type="Proteomes" id="UP000092884"/>
    </source>
</evidence>